<comment type="caution">
    <text evidence="1">The sequence shown here is derived from an EMBL/GenBank/DDBJ whole genome shotgun (WGS) entry which is preliminary data.</text>
</comment>
<dbReference type="EMBL" id="JAIWYP010000009">
    <property type="protein sequence ID" value="KAH3778940.1"/>
    <property type="molecule type" value="Genomic_DNA"/>
</dbReference>
<accession>A0A9D4ILM0</accession>
<organism evidence="1 2">
    <name type="scientific">Dreissena polymorpha</name>
    <name type="common">Zebra mussel</name>
    <name type="synonym">Mytilus polymorpha</name>
    <dbReference type="NCBI Taxonomy" id="45954"/>
    <lineage>
        <taxon>Eukaryota</taxon>
        <taxon>Metazoa</taxon>
        <taxon>Spiralia</taxon>
        <taxon>Lophotrochozoa</taxon>
        <taxon>Mollusca</taxon>
        <taxon>Bivalvia</taxon>
        <taxon>Autobranchia</taxon>
        <taxon>Heteroconchia</taxon>
        <taxon>Euheterodonta</taxon>
        <taxon>Imparidentia</taxon>
        <taxon>Neoheterodontei</taxon>
        <taxon>Myida</taxon>
        <taxon>Dreissenoidea</taxon>
        <taxon>Dreissenidae</taxon>
        <taxon>Dreissena</taxon>
    </lineage>
</organism>
<evidence type="ECO:0000313" key="1">
    <source>
        <dbReference type="EMBL" id="KAH3778940.1"/>
    </source>
</evidence>
<protein>
    <submittedName>
        <fullName evidence="1">Uncharacterized protein</fullName>
    </submittedName>
</protein>
<dbReference type="AlphaFoldDB" id="A0A9D4ILM0"/>
<evidence type="ECO:0000313" key="2">
    <source>
        <dbReference type="Proteomes" id="UP000828390"/>
    </source>
</evidence>
<dbReference type="Proteomes" id="UP000828390">
    <property type="component" value="Unassembled WGS sequence"/>
</dbReference>
<reference evidence="1" key="2">
    <citation type="submission" date="2020-11" db="EMBL/GenBank/DDBJ databases">
        <authorList>
            <person name="McCartney M.A."/>
            <person name="Auch B."/>
            <person name="Kono T."/>
            <person name="Mallez S."/>
            <person name="Becker A."/>
            <person name="Gohl D.M."/>
            <person name="Silverstein K.A.T."/>
            <person name="Koren S."/>
            <person name="Bechman K.B."/>
            <person name="Herman A."/>
            <person name="Abrahante J.E."/>
            <person name="Garbe J."/>
        </authorList>
    </citation>
    <scope>NUCLEOTIDE SEQUENCE</scope>
    <source>
        <strain evidence="1">Duluth1</strain>
        <tissue evidence="1">Whole animal</tissue>
    </source>
</reference>
<keyword evidence="2" id="KW-1185">Reference proteome</keyword>
<sequence>MSLDQQHCTPFVESSDTIAGLRLLRRPGSDCQQHVVFEADVLDSEVVPEPFVAQVSDCHLLSLGPDCQVPRWRCSSTFL</sequence>
<name>A0A9D4ILM0_DREPO</name>
<gene>
    <name evidence="1" type="ORF">DPMN_180418</name>
</gene>
<reference evidence="1" key="1">
    <citation type="journal article" date="2019" name="bioRxiv">
        <title>The Genome of the Zebra Mussel, Dreissena polymorpha: A Resource for Invasive Species Research.</title>
        <authorList>
            <person name="McCartney M.A."/>
            <person name="Auch B."/>
            <person name="Kono T."/>
            <person name="Mallez S."/>
            <person name="Zhang Y."/>
            <person name="Obille A."/>
            <person name="Becker A."/>
            <person name="Abrahante J.E."/>
            <person name="Garbe J."/>
            <person name="Badalamenti J.P."/>
            <person name="Herman A."/>
            <person name="Mangelson H."/>
            <person name="Liachko I."/>
            <person name="Sullivan S."/>
            <person name="Sone E.D."/>
            <person name="Koren S."/>
            <person name="Silverstein K.A.T."/>
            <person name="Beckman K.B."/>
            <person name="Gohl D.M."/>
        </authorList>
    </citation>
    <scope>NUCLEOTIDE SEQUENCE</scope>
    <source>
        <strain evidence="1">Duluth1</strain>
        <tissue evidence="1">Whole animal</tissue>
    </source>
</reference>
<proteinExistence type="predicted"/>